<name>B9M4A1_GEODF</name>
<dbReference type="KEGG" id="geo:Geob_3213"/>
<dbReference type="Pfam" id="PF07238">
    <property type="entry name" value="PilZ"/>
    <property type="match status" value="1"/>
</dbReference>
<dbReference type="SUPFAM" id="SSF141371">
    <property type="entry name" value="PilZ domain-like"/>
    <property type="match status" value="1"/>
</dbReference>
<proteinExistence type="predicted"/>
<keyword evidence="3" id="KW-1185">Reference proteome</keyword>
<organism evidence="2 3">
    <name type="scientific">Geotalea daltonii (strain DSM 22248 / JCM 15807 / FRC-32)</name>
    <name type="common">Geobacter daltonii</name>
    <dbReference type="NCBI Taxonomy" id="316067"/>
    <lineage>
        <taxon>Bacteria</taxon>
        <taxon>Pseudomonadati</taxon>
        <taxon>Thermodesulfobacteriota</taxon>
        <taxon>Desulfuromonadia</taxon>
        <taxon>Geobacterales</taxon>
        <taxon>Geobacteraceae</taxon>
        <taxon>Geotalea</taxon>
    </lineage>
</organism>
<gene>
    <name evidence="2" type="ordered locus">Geob_3213</name>
</gene>
<dbReference type="EMBL" id="CP001390">
    <property type="protein sequence ID" value="ACM21556.1"/>
    <property type="molecule type" value="Genomic_DNA"/>
</dbReference>
<dbReference type="Gene3D" id="2.40.10.220">
    <property type="entry name" value="predicted glycosyltransferase like domains"/>
    <property type="match status" value="1"/>
</dbReference>
<sequence length="88" mass="9927">MEKRKFARLAMHSDTNIKFNNTMYSGTVRDLSMKGAFVTTDVLIPVNETVEVTIYTSSTPNMLCDLQAKVIRSTEYGIGLEFEKTVLD</sequence>
<dbReference type="RefSeq" id="WP_012648284.1">
    <property type="nucleotide sequence ID" value="NC_011979.1"/>
</dbReference>
<dbReference type="Proteomes" id="UP000007721">
    <property type="component" value="Chromosome"/>
</dbReference>
<feature type="domain" description="PilZ" evidence="1">
    <location>
        <begin position="2"/>
        <end position="83"/>
    </location>
</feature>
<evidence type="ECO:0000313" key="3">
    <source>
        <dbReference type="Proteomes" id="UP000007721"/>
    </source>
</evidence>
<accession>B9M4A1</accession>
<protein>
    <submittedName>
        <fullName evidence="2">PilZ domain protein</fullName>
    </submittedName>
</protein>
<evidence type="ECO:0000313" key="2">
    <source>
        <dbReference type="EMBL" id="ACM21556.1"/>
    </source>
</evidence>
<evidence type="ECO:0000259" key="1">
    <source>
        <dbReference type="Pfam" id="PF07238"/>
    </source>
</evidence>
<dbReference type="InterPro" id="IPR009875">
    <property type="entry name" value="PilZ_domain"/>
</dbReference>
<reference evidence="2 3" key="1">
    <citation type="submission" date="2009-01" db="EMBL/GenBank/DDBJ databases">
        <title>Complete sequence of Geobacter sp. FRC-32.</title>
        <authorList>
            <consortium name="US DOE Joint Genome Institute"/>
            <person name="Lucas S."/>
            <person name="Copeland A."/>
            <person name="Lapidus A."/>
            <person name="Glavina del Rio T."/>
            <person name="Dalin E."/>
            <person name="Tice H."/>
            <person name="Bruce D."/>
            <person name="Goodwin L."/>
            <person name="Pitluck S."/>
            <person name="Saunders E."/>
            <person name="Brettin T."/>
            <person name="Detter J.C."/>
            <person name="Han C."/>
            <person name="Larimer F."/>
            <person name="Land M."/>
            <person name="Hauser L."/>
            <person name="Kyrpides N."/>
            <person name="Ovchinnikova G."/>
            <person name="Kostka J."/>
            <person name="Richardson P."/>
        </authorList>
    </citation>
    <scope>NUCLEOTIDE SEQUENCE [LARGE SCALE GENOMIC DNA]</scope>
    <source>
        <strain evidence="3">DSM 22248 / JCM 15807 / FRC-32</strain>
    </source>
</reference>
<dbReference type="HOGENOM" id="CLU_146776_1_0_7"/>
<dbReference type="GO" id="GO:0035438">
    <property type="term" value="F:cyclic-di-GMP binding"/>
    <property type="evidence" value="ECO:0007669"/>
    <property type="project" value="InterPro"/>
</dbReference>
<dbReference type="AlphaFoldDB" id="B9M4A1"/>